<protein>
    <submittedName>
        <fullName evidence="2">Lysin motif</fullName>
    </submittedName>
</protein>
<dbReference type="OrthoDB" id="9816557at2"/>
<proteinExistence type="predicted"/>
<dbReference type="InterPro" id="IPR036779">
    <property type="entry name" value="LysM_dom_sf"/>
</dbReference>
<dbReference type="EMBL" id="FJNE01000006">
    <property type="protein sequence ID" value="CZQ97204.1"/>
    <property type="molecule type" value="Genomic_DNA"/>
</dbReference>
<sequence length="237" mass="26046">MAYTIEQRIFAIHQNQLSAGNLIIAHESGNPNNVGENSLENEISYMQRNWQNAFVSHWVGGGGRIVQIAQTGKVQWGVGPKANGYAYAQVELARTNKKETFAKDYLAYVWLLQQLASEADIPCTLNTGASVHDLGIKTHSWVSKNIGGTTHTDPDGYLAGWGISLAQFKKDVESGFSALPATASRQTGTYLLHRVVKGDTLWSLARKHGTTINALKQWNQTQSDVIVIGQLLKVKKL</sequence>
<dbReference type="PROSITE" id="PS51782">
    <property type="entry name" value="LYSM"/>
    <property type="match status" value="1"/>
</dbReference>
<evidence type="ECO:0000313" key="2">
    <source>
        <dbReference type="EMBL" id="CZQ97204.1"/>
    </source>
</evidence>
<dbReference type="SUPFAM" id="SSF55846">
    <property type="entry name" value="N-acetylmuramoyl-L-alanine amidase-like"/>
    <property type="match status" value="1"/>
</dbReference>
<dbReference type="Gene3D" id="3.40.80.10">
    <property type="entry name" value="Peptidoglycan recognition protein-like"/>
    <property type="match status" value="1"/>
</dbReference>
<organism evidence="2 3">
    <name type="scientific">Trichococcus palustris</name>
    <dbReference type="NCBI Taxonomy" id="140314"/>
    <lineage>
        <taxon>Bacteria</taxon>
        <taxon>Bacillati</taxon>
        <taxon>Bacillota</taxon>
        <taxon>Bacilli</taxon>
        <taxon>Lactobacillales</taxon>
        <taxon>Carnobacteriaceae</taxon>
        <taxon>Trichococcus</taxon>
    </lineage>
</organism>
<dbReference type="InterPro" id="IPR002502">
    <property type="entry name" value="Amidase_domain"/>
</dbReference>
<dbReference type="GO" id="GO:0009253">
    <property type="term" value="P:peptidoglycan catabolic process"/>
    <property type="evidence" value="ECO:0007669"/>
    <property type="project" value="InterPro"/>
</dbReference>
<keyword evidence="3" id="KW-1185">Reference proteome</keyword>
<dbReference type="PANTHER" id="PTHR33734">
    <property type="entry name" value="LYSM DOMAIN-CONTAINING GPI-ANCHORED PROTEIN 2"/>
    <property type="match status" value="1"/>
</dbReference>
<feature type="domain" description="LysM" evidence="1">
    <location>
        <begin position="191"/>
        <end position="234"/>
    </location>
</feature>
<accession>A0A143YVZ9</accession>
<dbReference type="GO" id="GO:0008745">
    <property type="term" value="F:N-acetylmuramoyl-L-alanine amidase activity"/>
    <property type="evidence" value="ECO:0007669"/>
    <property type="project" value="InterPro"/>
</dbReference>
<dbReference type="SMART" id="SM00644">
    <property type="entry name" value="Ami_2"/>
    <property type="match status" value="1"/>
</dbReference>
<dbReference type="InterPro" id="IPR036505">
    <property type="entry name" value="Amidase/PGRP_sf"/>
</dbReference>
<dbReference type="Pfam" id="PF01476">
    <property type="entry name" value="LysM"/>
    <property type="match status" value="1"/>
</dbReference>
<evidence type="ECO:0000313" key="3">
    <source>
        <dbReference type="Proteomes" id="UP000242754"/>
    </source>
</evidence>
<dbReference type="CDD" id="cd00118">
    <property type="entry name" value="LysM"/>
    <property type="match status" value="1"/>
</dbReference>
<dbReference type="PANTHER" id="PTHR33734:SF22">
    <property type="entry name" value="MEMBRANE-BOUND LYTIC MUREIN TRANSGLYCOSYLASE D"/>
    <property type="match status" value="1"/>
</dbReference>
<reference evidence="2 3" key="1">
    <citation type="submission" date="2016-02" db="EMBL/GenBank/DDBJ databases">
        <authorList>
            <person name="Wen L."/>
            <person name="He K."/>
            <person name="Yang H."/>
        </authorList>
    </citation>
    <scope>NUCLEOTIDE SEQUENCE [LARGE SCALE GENOMIC DNA]</scope>
    <source>
        <strain evidence="2">Trichococcus palustris</strain>
    </source>
</reference>
<dbReference type="SMART" id="SM00257">
    <property type="entry name" value="LysM"/>
    <property type="match status" value="1"/>
</dbReference>
<name>A0A143YVZ9_9LACT</name>
<dbReference type="SUPFAM" id="SSF54106">
    <property type="entry name" value="LysM domain"/>
    <property type="match status" value="1"/>
</dbReference>
<dbReference type="CDD" id="cd06583">
    <property type="entry name" value="PGRP"/>
    <property type="match status" value="1"/>
</dbReference>
<dbReference type="STRING" id="140314.SAMN04488076_104154"/>
<dbReference type="InterPro" id="IPR018392">
    <property type="entry name" value="LysM"/>
</dbReference>
<dbReference type="RefSeq" id="WP_087033663.1">
    <property type="nucleotide sequence ID" value="NZ_FJNE01000006.1"/>
</dbReference>
<dbReference type="Proteomes" id="UP000242754">
    <property type="component" value="Unassembled WGS sequence"/>
</dbReference>
<evidence type="ECO:0000259" key="1">
    <source>
        <dbReference type="PROSITE" id="PS51782"/>
    </source>
</evidence>
<dbReference type="Gene3D" id="3.10.350.10">
    <property type="entry name" value="LysM domain"/>
    <property type="match status" value="1"/>
</dbReference>
<dbReference type="Pfam" id="PF01510">
    <property type="entry name" value="Amidase_2"/>
    <property type="match status" value="1"/>
</dbReference>
<dbReference type="AlphaFoldDB" id="A0A143YVZ9"/>
<gene>
    <name evidence="2" type="ORF">Tpal_2115</name>
</gene>